<accession>A0ABM7RT83</accession>
<gene>
    <name evidence="1" type="ORF">LAB08_R35760</name>
</gene>
<dbReference type="Proteomes" id="UP000218595">
    <property type="component" value="Chromosome"/>
</dbReference>
<organism evidence="1 2">
    <name type="scientific">Pseudomonas izuensis</name>
    <dbReference type="NCBI Taxonomy" id="2684212"/>
    <lineage>
        <taxon>Bacteria</taxon>
        <taxon>Pseudomonadati</taxon>
        <taxon>Pseudomonadota</taxon>
        <taxon>Gammaproteobacteria</taxon>
        <taxon>Pseudomonadales</taxon>
        <taxon>Pseudomonadaceae</taxon>
        <taxon>Pseudomonas</taxon>
    </lineage>
</organism>
<keyword evidence="2" id="KW-1185">Reference proteome</keyword>
<evidence type="ECO:0008006" key="3">
    <source>
        <dbReference type="Google" id="ProtNLM"/>
    </source>
</evidence>
<evidence type="ECO:0000313" key="2">
    <source>
        <dbReference type="Proteomes" id="UP000218595"/>
    </source>
</evidence>
<dbReference type="EMBL" id="AP017423">
    <property type="protein sequence ID" value="BCX68934.1"/>
    <property type="molecule type" value="Genomic_DNA"/>
</dbReference>
<evidence type="ECO:0000313" key="1">
    <source>
        <dbReference type="EMBL" id="BCX68934.1"/>
    </source>
</evidence>
<protein>
    <recommendedName>
        <fullName evidence="3">Fe2+ zn2+ uptake regulation protein</fullName>
    </recommendedName>
</protein>
<reference evidence="1 2" key="1">
    <citation type="submission" date="2016-04" db="EMBL/GenBank/DDBJ databases">
        <title>Complete genome sequence of Pseudomonas sp. LAB-08 isolated from TCE contaminated aquifer soil.</title>
        <authorList>
            <person name="Dohra H."/>
            <person name="Suzuki K."/>
            <person name="Fatma A."/>
            <person name="Inuzuka Y."/>
            <person name="Honjo M."/>
            <person name="Tashiro Y."/>
            <person name="Futamata H."/>
        </authorList>
    </citation>
    <scope>NUCLEOTIDE SEQUENCE [LARGE SCALE GENOMIC DNA]</scope>
    <source>
        <strain evidence="1 2">LAB-08</strain>
    </source>
</reference>
<sequence length="124" mass="13639">MHNASASTNAVTPLQPPARMAQDAIALNRKTNKPIRELLRFYGLRTSLIRLKVIDALLVAAWDGRAIGVHGVLAYLESSAAEWSFISVREVLKRLCDVGVIHYQADRSYSFTAGACEILMQNPG</sequence>
<proteinExistence type="predicted"/>
<name>A0ABM7RT83_9PSED</name>